<proteinExistence type="predicted"/>
<evidence type="ECO:0000313" key="2">
    <source>
        <dbReference type="Proteomes" id="UP000176902"/>
    </source>
</evidence>
<gene>
    <name evidence="1" type="ORF">A3C59_04985</name>
</gene>
<name>A0A1F5JYL4_9BACT</name>
<comment type="caution">
    <text evidence="1">The sequence shown here is derived from an EMBL/GenBank/DDBJ whole genome shotgun (WGS) entry which is preliminary data.</text>
</comment>
<reference evidence="1 2" key="1">
    <citation type="journal article" date="2016" name="Nat. Commun.">
        <title>Thousands of microbial genomes shed light on interconnected biogeochemical processes in an aquifer system.</title>
        <authorList>
            <person name="Anantharaman K."/>
            <person name="Brown C.T."/>
            <person name="Hug L.A."/>
            <person name="Sharon I."/>
            <person name="Castelle C.J."/>
            <person name="Probst A.J."/>
            <person name="Thomas B.C."/>
            <person name="Singh A."/>
            <person name="Wilkins M.J."/>
            <person name="Karaoz U."/>
            <person name="Brodie E.L."/>
            <person name="Williams K.H."/>
            <person name="Hubbard S.S."/>
            <person name="Banfield J.F."/>
        </authorList>
    </citation>
    <scope>NUCLEOTIDE SEQUENCE [LARGE SCALE GENOMIC DNA]</scope>
</reference>
<dbReference type="EMBL" id="MFCV01000006">
    <property type="protein sequence ID" value="OGE33755.1"/>
    <property type="molecule type" value="Genomic_DNA"/>
</dbReference>
<accession>A0A1F5JYL4</accession>
<organism evidence="1 2">
    <name type="scientific">Candidatus Daviesbacteria bacterium RIFCSPHIGHO2_02_FULL_36_13</name>
    <dbReference type="NCBI Taxonomy" id="1797768"/>
    <lineage>
        <taxon>Bacteria</taxon>
        <taxon>Candidatus Daviesiibacteriota</taxon>
    </lineage>
</organism>
<protein>
    <submittedName>
        <fullName evidence="1">Uncharacterized protein</fullName>
    </submittedName>
</protein>
<dbReference type="Proteomes" id="UP000176902">
    <property type="component" value="Unassembled WGS sequence"/>
</dbReference>
<sequence length="117" mass="13952">MKTIKLSKLRSKFVDALEEVKELQDDEYQVFYEVLIPIAIEMAKREGKLTTGLLQRYLHISYQLSCDVRDFLYDQEAIIPIHDNGDPPYEWVLNPVESRLLLDKIIKERDWQKYNHP</sequence>
<evidence type="ECO:0000313" key="1">
    <source>
        <dbReference type="EMBL" id="OGE33755.1"/>
    </source>
</evidence>
<dbReference type="AlphaFoldDB" id="A0A1F5JYL4"/>